<keyword evidence="3" id="KW-1185">Reference proteome</keyword>
<protein>
    <recommendedName>
        <fullName evidence="1">VWFA domain-containing protein</fullName>
    </recommendedName>
</protein>
<dbReference type="Gene3D" id="3.40.50.410">
    <property type="entry name" value="von Willebrand factor, type A domain"/>
    <property type="match status" value="1"/>
</dbReference>
<dbReference type="InterPro" id="IPR036397">
    <property type="entry name" value="RNaseH_sf"/>
</dbReference>
<reference evidence="2" key="1">
    <citation type="submission" date="2022-11" db="EMBL/GenBank/DDBJ databases">
        <title>Centuries of genome instability and evolution in soft-shell clam transmissible cancer (bioRxiv).</title>
        <authorList>
            <person name="Hart S.F.M."/>
            <person name="Yonemitsu M.A."/>
            <person name="Giersch R.M."/>
            <person name="Beal B.F."/>
            <person name="Arriagada G."/>
            <person name="Davis B.W."/>
            <person name="Ostrander E.A."/>
            <person name="Goff S.P."/>
            <person name="Metzger M.J."/>
        </authorList>
    </citation>
    <scope>NUCLEOTIDE SEQUENCE</scope>
    <source>
        <strain evidence="2">MELC-2E11</strain>
        <tissue evidence="2">Siphon/mantle</tissue>
    </source>
</reference>
<proteinExistence type="predicted"/>
<sequence>MEREGIESMDCPARSPDLNPIEHVWDQCAASSTTDPVGPSTSVHWGVGRIARPAIRKLIRSFNSSCRAVIDAREDTGRFTNDIAWFMDKGVSVTWVVVGSSVANPGSYIYLPAIQDAQAIAQALTNTVLAGQSFSEADVVFLVDGSNSMEPDGFHASMKFLSTFADKVKVGPSNTQVALIVYTDYIIRCLLFSWNFDSETFKQTVSSIRVPENCDTASLLSYHWDVLIVTEQRDAAMRITEPVLVGLRKVRPGAGIKRTNFHRLMLCTGRVRCRKVIILISSGETTVTHCIKTCEKALRGNVIAHVFEFRKEFRVLMKKYNIYRQWSSHEFTSEQTYERLEVGDVDVGWYTFLIPIFFKCRRPNNLNVAILAS</sequence>
<dbReference type="SUPFAM" id="SSF53300">
    <property type="entry name" value="vWA-like"/>
    <property type="match status" value="1"/>
</dbReference>
<dbReference type="Pfam" id="PF00092">
    <property type="entry name" value="VWA"/>
    <property type="match status" value="1"/>
</dbReference>
<evidence type="ECO:0000313" key="2">
    <source>
        <dbReference type="EMBL" id="WAR03214.1"/>
    </source>
</evidence>
<dbReference type="InterPro" id="IPR050525">
    <property type="entry name" value="ECM_Assembly_Org"/>
</dbReference>
<gene>
    <name evidence="2" type="ORF">MAR_009772</name>
</gene>
<dbReference type="Proteomes" id="UP001164746">
    <property type="component" value="Chromosome 4"/>
</dbReference>
<evidence type="ECO:0000313" key="3">
    <source>
        <dbReference type="Proteomes" id="UP001164746"/>
    </source>
</evidence>
<organism evidence="2 3">
    <name type="scientific">Mya arenaria</name>
    <name type="common">Soft-shell clam</name>
    <dbReference type="NCBI Taxonomy" id="6604"/>
    <lineage>
        <taxon>Eukaryota</taxon>
        <taxon>Metazoa</taxon>
        <taxon>Spiralia</taxon>
        <taxon>Lophotrochozoa</taxon>
        <taxon>Mollusca</taxon>
        <taxon>Bivalvia</taxon>
        <taxon>Autobranchia</taxon>
        <taxon>Heteroconchia</taxon>
        <taxon>Euheterodonta</taxon>
        <taxon>Imparidentia</taxon>
        <taxon>Neoheterodontei</taxon>
        <taxon>Myida</taxon>
        <taxon>Myoidea</taxon>
        <taxon>Myidae</taxon>
        <taxon>Mya</taxon>
    </lineage>
</organism>
<dbReference type="PROSITE" id="PS50234">
    <property type="entry name" value="VWFA"/>
    <property type="match status" value="1"/>
</dbReference>
<dbReference type="InterPro" id="IPR036465">
    <property type="entry name" value="vWFA_dom_sf"/>
</dbReference>
<feature type="domain" description="VWFA" evidence="1">
    <location>
        <begin position="138"/>
        <end position="286"/>
    </location>
</feature>
<evidence type="ECO:0000259" key="1">
    <source>
        <dbReference type="PROSITE" id="PS50234"/>
    </source>
</evidence>
<accession>A0ABY7E494</accession>
<dbReference type="EMBL" id="CP111015">
    <property type="protein sequence ID" value="WAR03214.1"/>
    <property type="molecule type" value="Genomic_DNA"/>
</dbReference>
<dbReference type="Gene3D" id="3.30.420.10">
    <property type="entry name" value="Ribonuclease H-like superfamily/Ribonuclease H"/>
    <property type="match status" value="1"/>
</dbReference>
<name>A0ABY7E494_MYAAR</name>
<dbReference type="PANTHER" id="PTHR24020">
    <property type="entry name" value="COLLAGEN ALPHA"/>
    <property type="match status" value="1"/>
</dbReference>
<dbReference type="InterPro" id="IPR002035">
    <property type="entry name" value="VWF_A"/>
</dbReference>